<comment type="caution">
    <text evidence="10">The sequence shown here is derived from an EMBL/GenBank/DDBJ whole genome shotgun (WGS) entry which is preliminary data.</text>
</comment>
<proteinExistence type="inferred from homology"/>
<gene>
    <name evidence="10" type="primary">brnQ</name>
    <name evidence="10" type="ORF">C4N26_02110</name>
</gene>
<comment type="similarity">
    <text evidence="2 9">Belongs to the branched chain amino acid transporter family.</text>
</comment>
<dbReference type="GO" id="GO:0015188">
    <property type="term" value="F:L-isoleucine transmembrane transporter activity"/>
    <property type="evidence" value="ECO:0007669"/>
    <property type="project" value="TreeGrafter"/>
</dbReference>
<organism evidence="10 11">
    <name type="scientific">Faecalibacterium prausnitzii</name>
    <dbReference type="NCBI Taxonomy" id="853"/>
    <lineage>
        <taxon>Bacteria</taxon>
        <taxon>Bacillati</taxon>
        <taxon>Bacillota</taxon>
        <taxon>Clostridia</taxon>
        <taxon>Eubacteriales</taxon>
        <taxon>Oscillospiraceae</taxon>
        <taxon>Faecalibacterium</taxon>
    </lineage>
</organism>
<dbReference type="PANTHER" id="PTHR30588">
    <property type="entry name" value="BRANCHED-CHAIN AMINO ACID TRANSPORT SYSTEM 2 CARRIER PROTEIN"/>
    <property type="match status" value="1"/>
</dbReference>
<evidence type="ECO:0000256" key="8">
    <source>
        <dbReference type="ARBA" id="ARBA00023136"/>
    </source>
</evidence>
<dbReference type="PANTHER" id="PTHR30588:SF7">
    <property type="entry name" value="BRANCHED-CHAIN AMINO ACID CARRIER PROTEIN SAOUHSC_01411-RELATED"/>
    <property type="match status" value="1"/>
</dbReference>
<feature type="transmembrane region" description="Helical" evidence="9">
    <location>
        <begin position="83"/>
        <end position="102"/>
    </location>
</feature>
<evidence type="ECO:0000256" key="9">
    <source>
        <dbReference type="RuleBase" id="RU362122"/>
    </source>
</evidence>
<evidence type="ECO:0000256" key="2">
    <source>
        <dbReference type="ARBA" id="ARBA00008540"/>
    </source>
</evidence>
<dbReference type="EMBL" id="PRLB01000001">
    <property type="protein sequence ID" value="RAW55809.1"/>
    <property type="molecule type" value="Genomic_DNA"/>
</dbReference>
<dbReference type="AlphaFoldDB" id="A0A329U340"/>
<keyword evidence="5 9" id="KW-0812">Transmembrane</keyword>
<keyword evidence="8 9" id="KW-0472">Membrane</keyword>
<dbReference type="GO" id="GO:0015190">
    <property type="term" value="F:L-leucine transmembrane transporter activity"/>
    <property type="evidence" value="ECO:0007669"/>
    <property type="project" value="TreeGrafter"/>
</dbReference>
<feature type="transmembrane region" description="Helical" evidence="9">
    <location>
        <begin position="280"/>
        <end position="305"/>
    </location>
</feature>
<comment type="function">
    <text evidence="9">Component of the transport system for branched-chain amino acids.</text>
</comment>
<sequence>MHDSAQALRGKKFLLVGFTLFSMFFGAGNLIFPPFLGAQAGTALWLAFVGFAVSAIGLPIAGVAAVARAGGLPALAGRVHPRFAQVFAVLVYLSIGPCLAIPRTASTSFEMLTPLVGRSTPGQFLYSLVFFAAAYFVALKPEKLTQRLGRILCPALLVLIVVLFAGCILRPAAPGYGTPAEAYAALPAAQGVLDGYQTMDALAALNFGAVIALNLQAVGITEESAVRRGTIRAGFIAGGMLLVVYAMLTHIGGISGAAFPGSGTGAAVLTALADGLFGRVGQVLLAAIFVIACFNTCVGLIASVGEYFHELLPRLPYPAIAAFFALMSMLLANIGLAGILSLSVPVLNAIYPIAIILIVVEFLPGRFQRTSVWRLSILFTAIQSIPAALPFGPLSTLMNALPLSSLGFGWLLPALIGIGAGLLM</sequence>
<feature type="transmembrane region" description="Helical" evidence="9">
    <location>
        <begin position="317"/>
        <end position="340"/>
    </location>
</feature>
<keyword evidence="4" id="KW-1003">Cell membrane</keyword>
<evidence type="ECO:0000256" key="6">
    <source>
        <dbReference type="ARBA" id="ARBA00022970"/>
    </source>
</evidence>
<evidence type="ECO:0000256" key="1">
    <source>
        <dbReference type="ARBA" id="ARBA00004651"/>
    </source>
</evidence>
<evidence type="ECO:0000313" key="11">
    <source>
        <dbReference type="Proteomes" id="UP000251144"/>
    </source>
</evidence>
<accession>A0A329U340</accession>
<dbReference type="GO" id="GO:0015818">
    <property type="term" value="P:isoleucine transport"/>
    <property type="evidence" value="ECO:0007669"/>
    <property type="project" value="TreeGrafter"/>
</dbReference>
<evidence type="ECO:0000313" key="10">
    <source>
        <dbReference type="EMBL" id="RAW55809.1"/>
    </source>
</evidence>
<feature type="transmembrane region" description="Helical" evidence="9">
    <location>
        <begin position="201"/>
        <end position="221"/>
    </location>
</feature>
<feature type="transmembrane region" description="Helical" evidence="9">
    <location>
        <begin position="346"/>
        <end position="363"/>
    </location>
</feature>
<feature type="transmembrane region" description="Helical" evidence="9">
    <location>
        <begin position="400"/>
        <end position="423"/>
    </location>
</feature>
<dbReference type="OrthoDB" id="9783920at2"/>
<evidence type="ECO:0000256" key="4">
    <source>
        <dbReference type="ARBA" id="ARBA00022475"/>
    </source>
</evidence>
<feature type="transmembrane region" description="Helical" evidence="9">
    <location>
        <begin position="233"/>
        <end position="260"/>
    </location>
</feature>
<feature type="transmembrane region" description="Helical" evidence="9">
    <location>
        <begin position="151"/>
        <end position="173"/>
    </location>
</feature>
<dbReference type="Pfam" id="PF05525">
    <property type="entry name" value="Branch_AA_trans"/>
    <property type="match status" value="1"/>
</dbReference>
<keyword evidence="3 9" id="KW-0813">Transport</keyword>
<reference evidence="10 11" key="1">
    <citation type="submission" date="2018-02" db="EMBL/GenBank/DDBJ databases">
        <title>Complete genome sequencing of Faecalibacterium prausnitzii strains isolated from the human gut.</title>
        <authorList>
            <person name="Fitzgerald B.C."/>
            <person name="Shkoporov A.N."/>
            <person name="Ross P.R."/>
            <person name="Hill C."/>
        </authorList>
    </citation>
    <scope>NUCLEOTIDE SEQUENCE [LARGE SCALE GENOMIC DNA]</scope>
    <source>
        <strain evidence="10 11">APC942/32-1</strain>
    </source>
</reference>
<dbReference type="GO" id="GO:0005886">
    <property type="term" value="C:plasma membrane"/>
    <property type="evidence" value="ECO:0007669"/>
    <property type="project" value="UniProtKB-SubCell"/>
</dbReference>
<keyword evidence="7 9" id="KW-1133">Transmembrane helix</keyword>
<evidence type="ECO:0000256" key="3">
    <source>
        <dbReference type="ARBA" id="ARBA00022448"/>
    </source>
</evidence>
<feature type="transmembrane region" description="Helical" evidence="9">
    <location>
        <begin position="375"/>
        <end position="394"/>
    </location>
</feature>
<feature type="transmembrane region" description="Helical" evidence="9">
    <location>
        <begin position="12"/>
        <end position="32"/>
    </location>
</feature>
<dbReference type="RefSeq" id="WP_158400110.1">
    <property type="nucleotide sequence ID" value="NZ_PRLB01000001.1"/>
</dbReference>
<feature type="transmembrane region" description="Helical" evidence="9">
    <location>
        <begin position="44"/>
        <end position="71"/>
    </location>
</feature>
<evidence type="ECO:0000256" key="7">
    <source>
        <dbReference type="ARBA" id="ARBA00022989"/>
    </source>
</evidence>
<dbReference type="Proteomes" id="UP000251144">
    <property type="component" value="Unassembled WGS sequence"/>
</dbReference>
<dbReference type="GO" id="GO:0015820">
    <property type="term" value="P:L-leucine transport"/>
    <property type="evidence" value="ECO:0007669"/>
    <property type="project" value="TreeGrafter"/>
</dbReference>
<dbReference type="NCBIfam" id="TIGR00796">
    <property type="entry name" value="livcs"/>
    <property type="match status" value="1"/>
</dbReference>
<evidence type="ECO:0000256" key="5">
    <source>
        <dbReference type="ARBA" id="ARBA00022692"/>
    </source>
</evidence>
<feature type="transmembrane region" description="Helical" evidence="9">
    <location>
        <begin position="122"/>
        <end position="139"/>
    </location>
</feature>
<comment type="subcellular location">
    <subcellularLocation>
        <location evidence="1 9">Cell membrane</location>
        <topology evidence="1 9">Multi-pass membrane protein</topology>
    </subcellularLocation>
</comment>
<keyword evidence="6 9" id="KW-0029">Amino-acid transport</keyword>
<protein>
    <recommendedName>
        <fullName evidence="9">Branched-chain amino acid transport system carrier protein</fullName>
    </recommendedName>
</protein>
<dbReference type="GO" id="GO:0005304">
    <property type="term" value="F:L-valine transmembrane transporter activity"/>
    <property type="evidence" value="ECO:0007669"/>
    <property type="project" value="TreeGrafter"/>
</dbReference>
<name>A0A329U340_9FIRM</name>
<dbReference type="InterPro" id="IPR004685">
    <property type="entry name" value="Brnchd-chn_aa_trnsp_Livcs"/>
</dbReference>